<reference evidence="7 10" key="1">
    <citation type="submission" date="2015-09" db="EMBL/GenBank/DDBJ databases">
        <title>Draft genome sequence of Acidiplasma aeolicum DSM 18409.</title>
        <authorList>
            <person name="Hemp J."/>
        </authorList>
    </citation>
    <scope>NUCLEOTIDE SEQUENCE [LARGE SCALE GENOMIC DNA]</scope>
    <source>
        <strain evidence="7 10">V</strain>
    </source>
</reference>
<keyword evidence="5 6" id="KW-0472">Membrane</keyword>
<dbReference type="Pfam" id="PF02040">
    <property type="entry name" value="ArsB"/>
    <property type="match status" value="1"/>
</dbReference>
<evidence type="ECO:0000256" key="1">
    <source>
        <dbReference type="ARBA" id="ARBA00004651"/>
    </source>
</evidence>
<dbReference type="GO" id="GO:0015105">
    <property type="term" value="F:arsenite transmembrane transporter activity"/>
    <property type="evidence" value="ECO:0007669"/>
    <property type="project" value="InterPro"/>
</dbReference>
<keyword evidence="4 6" id="KW-1133">Transmembrane helix</keyword>
<gene>
    <name evidence="8" type="ORF">AOG54_03305</name>
    <name evidence="7" type="ORF">SE19_05870</name>
</gene>
<feature type="transmembrane region" description="Helical" evidence="6">
    <location>
        <begin position="56"/>
        <end position="74"/>
    </location>
</feature>
<dbReference type="CDD" id="cd01118">
    <property type="entry name" value="ArsB_permease"/>
    <property type="match status" value="1"/>
</dbReference>
<sequence>MKIMFYVSLIIFIVTLYLVIKKPKNIGIGYSALAGAAVTFILGISSIEDIIRVWDIVWNATFTFISIIIISLILDEAGFFEYIAYKIVNFAGNNIKKLFLLIIVLGSVISAIFANDGTALILTPIVYSILYRSKFSNDKILPFIMATGFIADTASIPFTVSNLVNLVTAGYFNITFLRYTEIMIIPDLISIIASVAVLYIFYRSELKKNYAANTDIKPEDLIKDKRIFKISFPAILILITLYFISGFIKIPVSFISMPFAAFFYLMARLDKRIDANRVIKIAPWQIVLFSLGMYIIVFGVSNEGLNLIYVYVLQHINNVLPPFNFILSGFFFAFNAAIMNNLPSVMIGDIAISGLKNPGLLMYANVIGNDIGPKFTPIGSLATLLWLYTLERKNAIKISYRYYMKAGLILAVPVLFSTLLALYIVSRII</sequence>
<evidence type="ECO:0000313" key="7">
    <source>
        <dbReference type="EMBL" id="KPV46365.1"/>
    </source>
</evidence>
<dbReference type="EMBL" id="LKBG01000167">
    <property type="protein sequence ID" value="KQB35189.1"/>
    <property type="molecule type" value="Genomic_DNA"/>
</dbReference>
<keyword evidence="3 6" id="KW-0812">Transmembrane</keyword>
<evidence type="ECO:0000256" key="3">
    <source>
        <dbReference type="ARBA" id="ARBA00022692"/>
    </source>
</evidence>
<protein>
    <submittedName>
        <fullName evidence="7">Arsenic transporter</fullName>
    </submittedName>
</protein>
<evidence type="ECO:0000256" key="2">
    <source>
        <dbReference type="ARBA" id="ARBA00022475"/>
    </source>
</evidence>
<dbReference type="PANTHER" id="PTHR43302:SF5">
    <property type="entry name" value="TRANSPORTER ARSB-RELATED"/>
    <property type="match status" value="1"/>
</dbReference>
<dbReference type="RefSeq" id="WP_054964268.1">
    <property type="nucleotide sequence ID" value="NZ_JBBYJF010000001.1"/>
</dbReference>
<evidence type="ECO:0000256" key="6">
    <source>
        <dbReference type="SAM" id="Phobius"/>
    </source>
</evidence>
<dbReference type="InterPro" id="IPR000802">
    <property type="entry name" value="Arsenical_pump_ArsB"/>
</dbReference>
<feature type="transmembrane region" description="Helical" evidence="6">
    <location>
        <begin position="402"/>
        <end position="425"/>
    </location>
</feature>
<comment type="subcellular location">
    <subcellularLocation>
        <location evidence="1">Cell membrane</location>
        <topology evidence="1">Multi-pass membrane protein</topology>
    </subcellularLocation>
</comment>
<evidence type="ECO:0000256" key="5">
    <source>
        <dbReference type="ARBA" id="ARBA00023136"/>
    </source>
</evidence>
<dbReference type="PRINTS" id="PR00758">
    <property type="entry name" value="ARSENICPUMP"/>
</dbReference>
<feature type="transmembrane region" description="Helical" evidence="6">
    <location>
        <begin position="184"/>
        <end position="202"/>
    </location>
</feature>
<dbReference type="OrthoDB" id="19068at2157"/>
<dbReference type="NCBIfam" id="NF011980">
    <property type="entry name" value="PRK15445.1"/>
    <property type="match status" value="1"/>
</dbReference>
<dbReference type="GO" id="GO:0005886">
    <property type="term" value="C:plasma membrane"/>
    <property type="evidence" value="ECO:0007669"/>
    <property type="project" value="UniProtKB-SubCell"/>
</dbReference>
<dbReference type="PANTHER" id="PTHR43302">
    <property type="entry name" value="TRANSPORTER ARSB-RELATED"/>
    <property type="match status" value="1"/>
</dbReference>
<feature type="transmembrane region" description="Helical" evidence="6">
    <location>
        <begin position="143"/>
        <end position="164"/>
    </location>
</feature>
<proteinExistence type="predicted"/>
<accession>A0A0N8PQ78</accession>
<keyword evidence="2" id="KW-1003">Cell membrane</keyword>
<dbReference type="PATRIC" id="fig|507754.4.peg.1737"/>
<dbReference type="Proteomes" id="UP000050320">
    <property type="component" value="Unassembled WGS sequence"/>
</dbReference>
<feature type="transmembrane region" description="Helical" evidence="6">
    <location>
        <begin position="98"/>
        <end position="131"/>
    </location>
</feature>
<feature type="transmembrane region" description="Helical" evidence="6">
    <location>
        <begin position="5"/>
        <end position="20"/>
    </location>
</feature>
<feature type="transmembrane region" description="Helical" evidence="6">
    <location>
        <begin position="281"/>
        <end position="300"/>
    </location>
</feature>
<evidence type="ECO:0000313" key="10">
    <source>
        <dbReference type="Proteomes" id="UP000050515"/>
    </source>
</evidence>
<dbReference type="EMBL" id="LJCQ01000257">
    <property type="protein sequence ID" value="KPV46365.1"/>
    <property type="molecule type" value="Genomic_DNA"/>
</dbReference>
<reference evidence="8 9" key="2">
    <citation type="submission" date="2015-09" db="EMBL/GenBank/DDBJ databases">
        <title>Heavy metals and arsenic resistance mechanisms in polyextremophilic archaea of the family Ferroplasmaceae.</title>
        <authorList>
            <person name="Bulaev A.G."/>
            <person name="Kanygina A.V."/>
        </authorList>
    </citation>
    <scope>NUCLEOTIDE SEQUENCE [LARGE SCALE GENOMIC DNA]</scope>
    <source>
        <strain evidence="8 9">VT</strain>
    </source>
</reference>
<evidence type="ECO:0000313" key="8">
    <source>
        <dbReference type="EMBL" id="KQB35189.1"/>
    </source>
</evidence>
<feature type="transmembrane region" description="Helical" evidence="6">
    <location>
        <begin position="250"/>
        <end position="269"/>
    </location>
</feature>
<keyword evidence="9" id="KW-1185">Reference proteome</keyword>
<evidence type="ECO:0000256" key="4">
    <source>
        <dbReference type="ARBA" id="ARBA00022989"/>
    </source>
</evidence>
<evidence type="ECO:0000313" key="9">
    <source>
        <dbReference type="Proteomes" id="UP000050320"/>
    </source>
</evidence>
<organism evidence="7 10">
    <name type="scientific">Acidiplasma aeolicum</name>
    <dbReference type="NCBI Taxonomy" id="507754"/>
    <lineage>
        <taxon>Archaea</taxon>
        <taxon>Methanobacteriati</taxon>
        <taxon>Thermoplasmatota</taxon>
        <taxon>Thermoplasmata</taxon>
        <taxon>Thermoplasmatales</taxon>
        <taxon>Ferroplasmaceae</taxon>
        <taxon>Acidiplasma</taxon>
    </lineage>
</organism>
<dbReference type="Proteomes" id="UP000050515">
    <property type="component" value="Unassembled WGS sequence"/>
</dbReference>
<dbReference type="AlphaFoldDB" id="A0A0N8PQ78"/>
<feature type="transmembrane region" description="Helical" evidence="6">
    <location>
        <begin position="320"/>
        <end position="338"/>
    </location>
</feature>
<dbReference type="NCBIfam" id="TIGR00935">
    <property type="entry name" value="2a45"/>
    <property type="match status" value="1"/>
</dbReference>
<comment type="caution">
    <text evidence="7">The sequence shown here is derived from an EMBL/GenBank/DDBJ whole genome shotgun (WGS) entry which is preliminary data.</text>
</comment>
<name>A0A0N8PQ78_9ARCH</name>
<feature type="transmembrane region" description="Helical" evidence="6">
    <location>
        <begin position="26"/>
        <end position="44"/>
    </location>
</feature>